<sequence>MKPYYFFKYFTFVVQEEANSEDGLIDLQSLLKVLQEEIGCDPKEYIQMIFKLDMADIVANHLEREAFEKVQSLSGEQEKGSLSLRRLERSLSRNQVELLCENGVKILISPPPGGLKRRICYRCCEFSTSPKILLECKLCWRKYHLKCDSGCVCYRSRKREEQRAKADVPKSLMKILGLENSLTMADTDFLKKLFMFISKNKLKIKPLPSPAKTAESERIANEKACQAASTLKDETPEILPNGLPRNAPKPELIQAVFNSKMVQAKLKLEKHNTPRCAKCFKRANCQVNCCEFHLYCDSCRYEDQRVLTVSCDDRDLVSKKDVNDCRTKMMMASTKLWVHEKEGRTMSKSPYVDIKEIYDDAVRNSSNLNRDCLPCRKPVTTGVKINIPRESGYDSDFLEK</sequence>
<evidence type="ECO:0000313" key="1">
    <source>
        <dbReference type="EMBL" id="CAG5100033.1"/>
    </source>
</evidence>
<name>A0ABN7SHA6_OIKDI</name>
<gene>
    <name evidence="1" type="ORF">OKIOD_LOCUS8368</name>
</gene>
<dbReference type="EMBL" id="OU015569">
    <property type="protein sequence ID" value="CAG5100033.1"/>
    <property type="molecule type" value="Genomic_DNA"/>
</dbReference>
<dbReference type="Proteomes" id="UP001158576">
    <property type="component" value="Chromosome XSR"/>
</dbReference>
<proteinExistence type="predicted"/>
<protein>
    <submittedName>
        <fullName evidence="1">Oidioi.mRNA.OKI2018_I69.XSR.g16810.t1.cds</fullName>
    </submittedName>
</protein>
<keyword evidence="2" id="KW-1185">Reference proteome</keyword>
<accession>A0ABN7SHA6</accession>
<organism evidence="1 2">
    <name type="scientific">Oikopleura dioica</name>
    <name type="common">Tunicate</name>
    <dbReference type="NCBI Taxonomy" id="34765"/>
    <lineage>
        <taxon>Eukaryota</taxon>
        <taxon>Metazoa</taxon>
        <taxon>Chordata</taxon>
        <taxon>Tunicata</taxon>
        <taxon>Appendicularia</taxon>
        <taxon>Copelata</taxon>
        <taxon>Oikopleuridae</taxon>
        <taxon>Oikopleura</taxon>
    </lineage>
</organism>
<reference evidence="1 2" key="1">
    <citation type="submission" date="2021-04" db="EMBL/GenBank/DDBJ databases">
        <authorList>
            <person name="Bliznina A."/>
        </authorList>
    </citation>
    <scope>NUCLEOTIDE SEQUENCE [LARGE SCALE GENOMIC DNA]</scope>
</reference>
<evidence type="ECO:0000313" key="2">
    <source>
        <dbReference type="Proteomes" id="UP001158576"/>
    </source>
</evidence>